<dbReference type="GO" id="GO:0008251">
    <property type="term" value="F:tRNA-specific adenosine deaminase activity"/>
    <property type="evidence" value="ECO:0007669"/>
    <property type="project" value="TreeGrafter"/>
</dbReference>
<reference evidence="3" key="1">
    <citation type="submission" date="2021-02" db="EMBL/GenBank/DDBJ databases">
        <authorList>
            <person name="Bekaert M."/>
        </authorList>
    </citation>
    <scope>NUCLEOTIDE SEQUENCE</scope>
    <source>
        <strain evidence="3">IoA-00</strain>
    </source>
</reference>
<dbReference type="SMART" id="SM00358">
    <property type="entry name" value="DSRM"/>
    <property type="match status" value="2"/>
</dbReference>
<dbReference type="InterPro" id="IPR014720">
    <property type="entry name" value="dsRBD_dom"/>
</dbReference>
<feature type="region of interest" description="Disordered" evidence="2">
    <location>
        <begin position="380"/>
        <end position="407"/>
    </location>
</feature>
<dbReference type="OrthoDB" id="10268011at2759"/>
<dbReference type="EC" id="3.5.-.-" evidence="3"/>
<gene>
    <name evidence="3" type="ORF">LSAA_11156</name>
</gene>
<name>A0A7R8D0K7_LEPSM</name>
<dbReference type="GO" id="GO:0006396">
    <property type="term" value="P:RNA processing"/>
    <property type="evidence" value="ECO:0007669"/>
    <property type="project" value="InterPro"/>
</dbReference>
<evidence type="ECO:0000256" key="2">
    <source>
        <dbReference type="SAM" id="MobiDB-lite"/>
    </source>
</evidence>
<keyword evidence="3" id="KW-0378">Hydrolase</keyword>
<feature type="compositionally biased region" description="Polar residues" evidence="2">
    <location>
        <begin position="157"/>
        <end position="170"/>
    </location>
</feature>
<dbReference type="Proteomes" id="UP000675881">
    <property type="component" value="Chromosome 6"/>
</dbReference>
<dbReference type="PANTHER" id="PTHR10910">
    <property type="entry name" value="EUKARYOTE SPECIFIC DSRNA BINDING PROTEIN"/>
    <property type="match status" value="1"/>
</dbReference>
<evidence type="ECO:0000313" key="3">
    <source>
        <dbReference type="EMBL" id="CAF2985585.1"/>
    </source>
</evidence>
<keyword evidence="4" id="KW-1185">Reference proteome</keyword>
<sequence length="593" mass="65973">MKSKRHRGKRKFEEYSNNNLEEKQGLTPNKQKTYQPKNAVVTLNELKPGLEYKLVEHKGPIHKPTFVIEVALNGQTFVGQGRSKRLAKHNAAEAALKSFVQFRDTCGAQQAIGKKKYVNLDFTSDVSIDTQSGLLYSFTSDLEEQIQRPIIHSNGQTKIQPNVAFSSNPDQDIEPSSAKKQKNAGDSPVTKRFIMNVECDGQIFEGSGASKKLAKHATARAALTKLYNMTFFTPMIASPSISTLDDGTQLVPGTNIPVSEFSLPQTISDRIGKLILERFGEMMEGHSEHSRRKVLAGGRTKCINGEHMSVNGNSLNDCHAEIISRRCLVEYLYSQLEEAKDKPEESILQKCSNKRGYKLKKNVRFHLYINTAPCGDARIFSPHEGGSGSENNVDRHPNRKARGQLRTKIESGEGTIPVKSSDGIQTWDGVLQGSRLLTMSCSDKIARWNVIGIQGALLSHFMEPIYFYSISLGSLFHPHHMFRAVAGRIRDTIAGLPPPYRLNIPRLNLLSSPEVRQPGKAPNYSVNWTVGCHQPEVIDAMKGKEQESGSPSLAISDNTNFQSAKSRLVEAFKKAELGSWVKKPMEQDEFTAF</sequence>
<dbReference type="SUPFAM" id="SSF54768">
    <property type="entry name" value="dsRNA-binding domain-like"/>
    <property type="match status" value="2"/>
</dbReference>
<feature type="region of interest" description="Disordered" evidence="2">
    <location>
        <begin position="1"/>
        <end position="34"/>
    </location>
</feature>
<dbReference type="AlphaFoldDB" id="A0A7R8D0K7"/>
<dbReference type="Pfam" id="PF02137">
    <property type="entry name" value="A_deamin"/>
    <property type="match status" value="1"/>
</dbReference>
<dbReference type="GO" id="GO:0003726">
    <property type="term" value="F:double-stranded RNA adenosine deaminase activity"/>
    <property type="evidence" value="ECO:0007669"/>
    <property type="project" value="TreeGrafter"/>
</dbReference>
<dbReference type="GO" id="GO:0005737">
    <property type="term" value="C:cytoplasm"/>
    <property type="evidence" value="ECO:0007669"/>
    <property type="project" value="TreeGrafter"/>
</dbReference>
<dbReference type="EMBL" id="HG994585">
    <property type="protein sequence ID" value="CAF2985585.1"/>
    <property type="molecule type" value="Genomic_DNA"/>
</dbReference>
<proteinExistence type="predicted"/>
<dbReference type="GO" id="GO:0005730">
    <property type="term" value="C:nucleolus"/>
    <property type="evidence" value="ECO:0007669"/>
    <property type="project" value="TreeGrafter"/>
</dbReference>
<feature type="region of interest" description="Disordered" evidence="2">
    <location>
        <begin position="157"/>
        <end position="187"/>
    </location>
</feature>
<accession>A0A7R8D0K7</accession>
<dbReference type="GO" id="GO:0003725">
    <property type="term" value="F:double-stranded RNA binding"/>
    <property type="evidence" value="ECO:0007669"/>
    <property type="project" value="TreeGrafter"/>
</dbReference>
<organism evidence="3 4">
    <name type="scientific">Lepeophtheirus salmonis</name>
    <name type="common">Salmon louse</name>
    <name type="synonym">Caligus salmonis</name>
    <dbReference type="NCBI Taxonomy" id="72036"/>
    <lineage>
        <taxon>Eukaryota</taxon>
        <taxon>Metazoa</taxon>
        <taxon>Ecdysozoa</taxon>
        <taxon>Arthropoda</taxon>
        <taxon>Crustacea</taxon>
        <taxon>Multicrustacea</taxon>
        <taxon>Hexanauplia</taxon>
        <taxon>Copepoda</taxon>
        <taxon>Siphonostomatoida</taxon>
        <taxon>Caligidae</taxon>
        <taxon>Lepeophtheirus</taxon>
    </lineage>
</organism>
<feature type="compositionally biased region" description="Basic residues" evidence="2">
    <location>
        <begin position="1"/>
        <end position="10"/>
    </location>
</feature>
<dbReference type="FunFam" id="3.30.160.20:FF:000007">
    <property type="entry name" value="Double-stranded RNA-binding protein Staufen homolog 1"/>
    <property type="match status" value="1"/>
</dbReference>
<dbReference type="PROSITE" id="PS50141">
    <property type="entry name" value="A_DEAMIN_EDITASE"/>
    <property type="match status" value="1"/>
</dbReference>
<evidence type="ECO:0000256" key="1">
    <source>
        <dbReference type="ARBA" id="ARBA00022884"/>
    </source>
</evidence>
<dbReference type="Pfam" id="PF00035">
    <property type="entry name" value="dsrm"/>
    <property type="match status" value="2"/>
</dbReference>
<dbReference type="GO" id="GO:0006382">
    <property type="term" value="P:adenosine to inosine editing"/>
    <property type="evidence" value="ECO:0007669"/>
    <property type="project" value="TreeGrafter"/>
</dbReference>
<dbReference type="PANTHER" id="PTHR10910:SF62">
    <property type="entry name" value="AT07585P-RELATED"/>
    <property type="match status" value="1"/>
</dbReference>
<evidence type="ECO:0000313" key="4">
    <source>
        <dbReference type="Proteomes" id="UP000675881"/>
    </source>
</evidence>
<dbReference type="PROSITE" id="PS50137">
    <property type="entry name" value="DS_RBD"/>
    <property type="match status" value="2"/>
</dbReference>
<dbReference type="Gene3D" id="3.30.160.20">
    <property type="match status" value="2"/>
</dbReference>
<protein>
    <submittedName>
        <fullName evidence="3">ADARB</fullName>
        <ecNumber evidence="3">3.5.-.-</ecNumber>
    </submittedName>
</protein>
<dbReference type="InterPro" id="IPR002466">
    <property type="entry name" value="A_deamin"/>
</dbReference>
<dbReference type="SMART" id="SM00552">
    <property type="entry name" value="ADEAMc"/>
    <property type="match status" value="1"/>
</dbReference>
<keyword evidence="1" id="KW-0694">RNA-binding</keyword>